<dbReference type="PANTHER" id="PTHR43102:SF2">
    <property type="entry name" value="GAF DOMAIN-CONTAINING PROTEIN"/>
    <property type="match status" value="1"/>
</dbReference>
<name>A0A1I0QY96_9BACT</name>
<evidence type="ECO:0000259" key="3">
    <source>
        <dbReference type="PROSITE" id="PS50109"/>
    </source>
</evidence>
<feature type="domain" description="Histidine kinase" evidence="3">
    <location>
        <begin position="336"/>
        <end position="440"/>
    </location>
</feature>
<protein>
    <recommendedName>
        <fullName evidence="2">histidine kinase</fullName>
        <ecNumber evidence="2">2.7.13.3</ecNumber>
    </recommendedName>
</protein>
<organism evidence="4 5">
    <name type="scientific">Roseivirga pacifica</name>
    <dbReference type="NCBI Taxonomy" id="1267423"/>
    <lineage>
        <taxon>Bacteria</taxon>
        <taxon>Pseudomonadati</taxon>
        <taxon>Bacteroidota</taxon>
        <taxon>Cytophagia</taxon>
        <taxon>Cytophagales</taxon>
        <taxon>Roseivirgaceae</taxon>
        <taxon>Roseivirga</taxon>
    </lineage>
</organism>
<dbReference type="PROSITE" id="PS50109">
    <property type="entry name" value="HIS_KIN"/>
    <property type="match status" value="1"/>
</dbReference>
<dbReference type="CDD" id="cd00075">
    <property type="entry name" value="HATPase"/>
    <property type="match status" value="1"/>
</dbReference>
<dbReference type="SUPFAM" id="SSF55781">
    <property type="entry name" value="GAF domain-like"/>
    <property type="match status" value="1"/>
</dbReference>
<dbReference type="InterPro" id="IPR029016">
    <property type="entry name" value="GAF-like_dom_sf"/>
</dbReference>
<dbReference type="AlphaFoldDB" id="A0A1I0QY96"/>
<comment type="catalytic activity">
    <reaction evidence="1">
        <text>ATP + protein L-histidine = ADP + protein N-phospho-L-histidine.</text>
        <dbReference type="EC" id="2.7.13.3"/>
    </reaction>
</comment>
<dbReference type="InterPro" id="IPR003018">
    <property type="entry name" value="GAF"/>
</dbReference>
<dbReference type="EMBL" id="FOIR01000002">
    <property type="protein sequence ID" value="SEW32808.1"/>
    <property type="molecule type" value="Genomic_DNA"/>
</dbReference>
<proteinExistence type="predicted"/>
<dbReference type="InterPro" id="IPR003594">
    <property type="entry name" value="HATPase_dom"/>
</dbReference>
<reference evidence="5" key="1">
    <citation type="submission" date="2016-10" db="EMBL/GenBank/DDBJ databases">
        <authorList>
            <person name="Varghese N."/>
            <person name="Submissions S."/>
        </authorList>
    </citation>
    <scope>NUCLEOTIDE SEQUENCE [LARGE SCALE GENOMIC DNA]</scope>
    <source>
        <strain evidence="5">CGMCC 1.12402</strain>
    </source>
</reference>
<dbReference type="EC" id="2.7.13.3" evidence="2"/>
<dbReference type="Gene3D" id="3.30.450.40">
    <property type="match status" value="1"/>
</dbReference>
<dbReference type="PRINTS" id="PR00344">
    <property type="entry name" value="BCTRLSENSOR"/>
</dbReference>
<dbReference type="Proteomes" id="UP000199437">
    <property type="component" value="Unassembled WGS sequence"/>
</dbReference>
<sequence length="440" mass="48761">MIEATPTTNELERIQALQAYQILDTKPEKEFDEITQLAANICETNMAAITLIDIERQWFKSVLGLNATETSRSVSFCGHAIHAPESVMVVADTSDDERFKDNPLVVEGPEIKSYAGAPIVDRNGRALGVLCVFDSNKKDFSEAQLSSLQSLSHLVMNQLQSRLMYNDLSGFLKLQSKDLKYKVEYTGKKEISAKQKEIDGLKAKLKALEESEKATKLLLNSTVKELKETVEVTVEATGKLEELNKHMPLGVSQSISLSSNLSKIKHSLLGLKRVAENAGIYEQVQNDELPEGGNVEAMNFLEEISTDDFSQLNKNKRVSFCIDNPALILEKPIQLVKTIMDVLVYNALAYSNFSSEVKIDCKETEDKVVFRVKDIGVGIPEEEQKKIFEPFFRASNVSISKGLGVGLSIAKIVTDKLGGELSFESKEGEGATFKLVLPKK</sequence>
<evidence type="ECO:0000256" key="2">
    <source>
        <dbReference type="ARBA" id="ARBA00012438"/>
    </source>
</evidence>
<dbReference type="SMART" id="SM00387">
    <property type="entry name" value="HATPase_c"/>
    <property type="match status" value="1"/>
</dbReference>
<dbReference type="Pfam" id="PF01590">
    <property type="entry name" value="GAF"/>
    <property type="match status" value="1"/>
</dbReference>
<dbReference type="GO" id="GO:0004673">
    <property type="term" value="F:protein histidine kinase activity"/>
    <property type="evidence" value="ECO:0007669"/>
    <property type="project" value="UniProtKB-EC"/>
</dbReference>
<evidence type="ECO:0000256" key="1">
    <source>
        <dbReference type="ARBA" id="ARBA00000085"/>
    </source>
</evidence>
<keyword evidence="5" id="KW-1185">Reference proteome</keyword>
<dbReference type="InterPro" id="IPR036890">
    <property type="entry name" value="HATPase_C_sf"/>
</dbReference>
<dbReference type="SUPFAM" id="SSF55874">
    <property type="entry name" value="ATPase domain of HSP90 chaperone/DNA topoisomerase II/histidine kinase"/>
    <property type="match status" value="1"/>
</dbReference>
<dbReference type="Gene3D" id="3.30.565.10">
    <property type="entry name" value="Histidine kinase-like ATPase, C-terminal domain"/>
    <property type="match status" value="1"/>
</dbReference>
<dbReference type="Pfam" id="PF02518">
    <property type="entry name" value="HATPase_c"/>
    <property type="match status" value="1"/>
</dbReference>
<dbReference type="STRING" id="1267423.SAMN05216290_2917"/>
<dbReference type="GeneID" id="99987602"/>
<dbReference type="InterPro" id="IPR004358">
    <property type="entry name" value="Sig_transdc_His_kin-like_C"/>
</dbReference>
<evidence type="ECO:0000313" key="4">
    <source>
        <dbReference type="EMBL" id="SEW32808.1"/>
    </source>
</evidence>
<dbReference type="PANTHER" id="PTHR43102">
    <property type="entry name" value="SLR1143 PROTEIN"/>
    <property type="match status" value="1"/>
</dbReference>
<accession>A0A1I0QY96</accession>
<dbReference type="RefSeq" id="WP_090259300.1">
    <property type="nucleotide sequence ID" value="NZ_FOIR01000002.1"/>
</dbReference>
<dbReference type="SMART" id="SM00065">
    <property type="entry name" value="GAF"/>
    <property type="match status" value="1"/>
</dbReference>
<evidence type="ECO:0000313" key="5">
    <source>
        <dbReference type="Proteomes" id="UP000199437"/>
    </source>
</evidence>
<dbReference type="InterPro" id="IPR005467">
    <property type="entry name" value="His_kinase_dom"/>
</dbReference>
<dbReference type="OrthoDB" id="9811889at2"/>
<gene>
    <name evidence="4" type="ORF">SAMN05216290_2917</name>
</gene>